<evidence type="ECO:0000256" key="11">
    <source>
        <dbReference type="PROSITE-ProRule" id="PRU00169"/>
    </source>
</evidence>
<comment type="caution">
    <text evidence="16">The sequence shown here is derived from an EMBL/GenBank/DDBJ whole genome shotgun (WGS) entry which is preliminary data.</text>
</comment>
<feature type="transmembrane region" description="Helical" evidence="13">
    <location>
        <begin position="172"/>
        <end position="198"/>
    </location>
</feature>
<dbReference type="EC" id="2.7.13.3" evidence="3"/>
<dbReference type="SUPFAM" id="SSF55874">
    <property type="entry name" value="ATPase domain of HSP90 chaperone/DNA topoisomerase II/histidine kinase"/>
    <property type="match status" value="1"/>
</dbReference>
<evidence type="ECO:0000256" key="1">
    <source>
        <dbReference type="ARBA" id="ARBA00000085"/>
    </source>
</evidence>
<feature type="transmembrane region" description="Helical" evidence="13">
    <location>
        <begin position="64"/>
        <end position="88"/>
    </location>
</feature>
<feature type="transmembrane region" description="Helical" evidence="13">
    <location>
        <begin position="100"/>
        <end position="123"/>
    </location>
</feature>
<evidence type="ECO:0000256" key="5">
    <source>
        <dbReference type="ARBA" id="ARBA00022553"/>
    </source>
</evidence>
<accession>A0A4Y9L3W7</accession>
<feature type="modified residue" description="4-aspartylphosphate" evidence="11">
    <location>
        <position position="672"/>
    </location>
</feature>
<comment type="subcellular location">
    <subcellularLocation>
        <location evidence="2">Cell membrane</location>
        <topology evidence="2">Multi-pass membrane protein</topology>
    </subcellularLocation>
</comment>
<sequence>MSRRSDGGVSINRLVSGKVAIFDLYQGDQKISHDGQSNCLVQASTMSDPRSLAPKIDFRRGARYAGGLVAIGVIYFVLAKGGLALASVHPSATPIWPPTGLALAAVLLWGYRTWPAIFIAAVIANATTAGSVATAIAIATGNTLEAVVGAYLVNRWSRGRHTFSRPNSVAKFALICIVIATPISASIGLTSLATAGYIDRTNFTDAWVTWWLGDVTGALVIAPVIVLWASSNDHAFNRDDCLETVGVLATAAAVGLIAFSPLIEQTPGRDPLGFLAILPMLWAALRRGPRDTATVALVLAGITVWGTLTGGGPFTTANLNVSFLLVLMFLISITVPSLLLSADVEVRKRGEKRLRRAQVELERKVAERTQELELANAAKSRFLAMASHDLRQPLHALGLFIAQLRMPLRSGERTRTIELVDATRKEMDEMLNSLLDMSKLDAGILIPTITEFPIARLLQKIETTFDQATRETGLRLRVRRSDAWVRSDAMLLERILLNLVSNAVRYTLRGGIIVGCRRRGQMLRIEVWDSGPGIPEDQKQNIFGEFFQLAARDRNRYGSMGLGLAIVDRLRLLLNHPIDLASTVGRGSRFAILVPMADECGTSAEPVAPPHPAAFAVEGKVVLVIADAPIVQEGTGGLLGRWGYTALTTGSDEAALIRLAERQQRPDLIISDYHLANGKTGIRAIEEINAAFGSSIPAILISGDTAPEPAREVRDRGYILLHKPVDPMRLRAVMHELLMDHDDGRDTRAAS</sequence>
<dbReference type="OrthoDB" id="9764438at2"/>
<dbReference type="FunFam" id="1.10.287.130:FF:000081">
    <property type="entry name" value="Hybrid sensor histidine kinase/response regulator"/>
    <property type="match status" value="1"/>
</dbReference>
<evidence type="ECO:0000256" key="2">
    <source>
        <dbReference type="ARBA" id="ARBA00004651"/>
    </source>
</evidence>
<feature type="transmembrane region" description="Helical" evidence="13">
    <location>
        <begin position="241"/>
        <end position="263"/>
    </location>
</feature>
<keyword evidence="12" id="KW-0175">Coiled coil</keyword>
<dbReference type="RefSeq" id="WP_135179323.1">
    <property type="nucleotide sequence ID" value="NZ_SPQT01000049.1"/>
</dbReference>
<keyword evidence="17" id="KW-1185">Reference proteome</keyword>
<dbReference type="InterPro" id="IPR003661">
    <property type="entry name" value="HisK_dim/P_dom"/>
</dbReference>
<feature type="transmembrane region" description="Helical" evidence="13">
    <location>
        <begin position="292"/>
        <end position="311"/>
    </location>
</feature>
<evidence type="ECO:0000259" key="14">
    <source>
        <dbReference type="PROSITE" id="PS50109"/>
    </source>
</evidence>
<dbReference type="Pfam" id="PF00072">
    <property type="entry name" value="Response_reg"/>
    <property type="match status" value="1"/>
</dbReference>
<dbReference type="InterPro" id="IPR004358">
    <property type="entry name" value="Sig_transdc_His_kin-like_C"/>
</dbReference>
<comment type="catalytic activity">
    <reaction evidence="1">
        <text>ATP + protein L-histidine = ADP + protein N-phospho-L-histidine.</text>
        <dbReference type="EC" id="2.7.13.3"/>
    </reaction>
</comment>
<dbReference type="PRINTS" id="PR00344">
    <property type="entry name" value="BCTRLSENSOR"/>
</dbReference>
<dbReference type="SUPFAM" id="SSF47384">
    <property type="entry name" value="Homodimeric domain of signal transducing histidine kinase"/>
    <property type="match status" value="1"/>
</dbReference>
<dbReference type="InterPro" id="IPR011006">
    <property type="entry name" value="CheY-like_superfamily"/>
</dbReference>
<dbReference type="Pfam" id="PF05231">
    <property type="entry name" value="MASE1"/>
    <property type="match status" value="1"/>
</dbReference>
<evidence type="ECO:0000256" key="10">
    <source>
        <dbReference type="ARBA" id="ARBA00023136"/>
    </source>
</evidence>
<dbReference type="Pfam" id="PF00512">
    <property type="entry name" value="HisKA"/>
    <property type="match status" value="1"/>
</dbReference>
<dbReference type="InterPro" id="IPR036890">
    <property type="entry name" value="HATPase_C_sf"/>
</dbReference>
<dbReference type="PROSITE" id="PS50110">
    <property type="entry name" value="RESPONSE_REGULATORY"/>
    <property type="match status" value="1"/>
</dbReference>
<organism evidence="16 17">
    <name type="scientific">Bradyrhizobium niftali</name>
    <dbReference type="NCBI Taxonomy" id="2560055"/>
    <lineage>
        <taxon>Bacteria</taxon>
        <taxon>Pseudomonadati</taxon>
        <taxon>Pseudomonadota</taxon>
        <taxon>Alphaproteobacteria</taxon>
        <taxon>Hyphomicrobiales</taxon>
        <taxon>Nitrobacteraceae</taxon>
        <taxon>Bradyrhizobium</taxon>
    </lineage>
</organism>
<dbReference type="SMART" id="SM00387">
    <property type="entry name" value="HATPase_c"/>
    <property type="match status" value="1"/>
</dbReference>
<dbReference type="GO" id="GO:0000155">
    <property type="term" value="F:phosphorelay sensor kinase activity"/>
    <property type="evidence" value="ECO:0007669"/>
    <property type="project" value="InterPro"/>
</dbReference>
<feature type="transmembrane region" description="Helical" evidence="13">
    <location>
        <begin position="323"/>
        <end position="346"/>
    </location>
</feature>
<evidence type="ECO:0000256" key="3">
    <source>
        <dbReference type="ARBA" id="ARBA00012438"/>
    </source>
</evidence>
<evidence type="ECO:0000256" key="13">
    <source>
        <dbReference type="SAM" id="Phobius"/>
    </source>
</evidence>
<dbReference type="GO" id="GO:0009927">
    <property type="term" value="F:histidine phosphotransfer kinase activity"/>
    <property type="evidence" value="ECO:0007669"/>
    <property type="project" value="TreeGrafter"/>
</dbReference>
<dbReference type="PROSITE" id="PS50109">
    <property type="entry name" value="HIS_KIN"/>
    <property type="match status" value="1"/>
</dbReference>
<evidence type="ECO:0000256" key="9">
    <source>
        <dbReference type="ARBA" id="ARBA00022989"/>
    </source>
</evidence>
<keyword evidence="4" id="KW-1003">Cell membrane</keyword>
<keyword evidence="5 11" id="KW-0597">Phosphoprotein</keyword>
<dbReference type="PANTHER" id="PTHR43047:SF9">
    <property type="entry name" value="HISTIDINE KINASE"/>
    <property type="match status" value="1"/>
</dbReference>
<dbReference type="Gene3D" id="3.40.50.2300">
    <property type="match status" value="1"/>
</dbReference>
<dbReference type="InterPro" id="IPR001789">
    <property type="entry name" value="Sig_transdc_resp-reg_receiver"/>
</dbReference>
<gene>
    <name evidence="16" type="ORF">E4K65_43505</name>
</gene>
<keyword evidence="6" id="KW-0808">Transferase</keyword>
<evidence type="ECO:0000256" key="8">
    <source>
        <dbReference type="ARBA" id="ARBA00022777"/>
    </source>
</evidence>
<feature type="transmembrane region" description="Helical" evidence="13">
    <location>
        <begin position="210"/>
        <end position="229"/>
    </location>
</feature>
<evidence type="ECO:0000259" key="15">
    <source>
        <dbReference type="PROSITE" id="PS50110"/>
    </source>
</evidence>
<dbReference type="CDD" id="cd00082">
    <property type="entry name" value="HisKA"/>
    <property type="match status" value="1"/>
</dbReference>
<feature type="domain" description="Response regulatory" evidence="15">
    <location>
        <begin position="621"/>
        <end position="738"/>
    </location>
</feature>
<dbReference type="FunFam" id="3.30.565.10:FF:000049">
    <property type="entry name" value="Two-component sensor histidine kinase"/>
    <property type="match status" value="1"/>
</dbReference>
<keyword evidence="9 13" id="KW-1133">Transmembrane helix</keyword>
<dbReference type="SMART" id="SM00388">
    <property type="entry name" value="HisKA"/>
    <property type="match status" value="1"/>
</dbReference>
<dbReference type="AlphaFoldDB" id="A0A4Y9L3W7"/>
<protein>
    <recommendedName>
        <fullName evidence="3">histidine kinase</fullName>
        <ecNumber evidence="3">2.7.13.3</ecNumber>
    </recommendedName>
</protein>
<keyword evidence="7 13" id="KW-0812">Transmembrane</keyword>
<dbReference type="EMBL" id="SPQT01000049">
    <property type="protein sequence ID" value="TFV37476.1"/>
    <property type="molecule type" value="Genomic_DNA"/>
</dbReference>
<feature type="transmembrane region" description="Helical" evidence="13">
    <location>
        <begin position="129"/>
        <end position="152"/>
    </location>
</feature>
<feature type="coiled-coil region" evidence="12">
    <location>
        <begin position="347"/>
        <end position="378"/>
    </location>
</feature>
<evidence type="ECO:0000313" key="16">
    <source>
        <dbReference type="EMBL" id="TFV37476.1"/>
    </source>
</evidence>
<evidence type="ECO:0000256" key="12">
    <source>
        <dbReference type="SAM" id="Coils"/>
    </source>
</evidence>
<feature type="domain" description="Histidine kinase" evidence="14">
    <location>
        <begin position="385"/>
        <end position="598"/>
    </location>
</feature>
<evidence type="ECO:0000313" key="17">
    <source>
        <dbReference type="Proteomes" id="UP000297966"/>
    </source>
</evidence>
<dbReference type="GO" id="GO:0005886">
    <property type="term" value="C:plasma membrane"/>
    <property type="evidence" value="ECO:0007669"/>
    <property type="project" value="UniProtKB-SubCell"/>
</dbReference>
<keyword evidence="10 13" id="KW-0472">Membrane</keyword>
<dbReference type="SMART" id="SM00448">
    <property type="entry name" value="REC"/>
    <property type="match status" value="1"/>
</dbReference>
<dbReference type="PANTHER" id="PTHR43047">
    <property type="entry name" value="TWO-COMPONENT HISTIDINE PROTEIN KINASE"/>
    <property type="match status" value="1"/>
</dbReference>
<evidence type="ECO:0000256" key="4">
    <source>
        <dbReference type="ARBA" id="ARBA00022475"/>
    </source>
</evidence>
<dbReference type="Proteomes" id="UP000297966">
    <property type="component" value="Unassembled WGS sequence"/>
</dbReference>
<proteinExistence type="predicted"/>
<evidence type="ECO:0000256" key="6">
    <source>
        <dbReference type="ARBA" id="ARBA00022679"/>
    </source>
</evidence>
<dbReference type="Gene3D" id="3.30.565.10">
    <property type="entry name" value="Histidine kinase-like ATPase, C-terminal domain"/>
    <property type="match status" value="1"/>
</dbReference>
<dbReference type="Pfam" id="PF02518">
    <property type="entry name" value="HATPase_c"/>
    <property type="match status" value="1"/>
</dbReference>
<dbReference type="InterPro" id="IPR003594">
    <property type="entry name" value="HATPase_dom"/>
</dbReference>
<reference evidence="16 17" key="1">
    <citation type="submission" date="2019-03" db="EMBL/GenBank/DDBJ databases">
        <title>Bradyrhizobium diversity isolated from nodules of Chamaecrista fasciculata.</title>
        <authorList>
            <person name="Klepa M.S."/>
            <person name="Urquiaga M.O."/>
            <person name="Hungria M."/>
            <person name="Delamuta J.R."/>
        </authorList>
    </citation>
    <scope>NUCLEOTIDE SEQUENCE [LARGE SCALE GENOMIC DNA]</scope>
    <source>
        <strain evidence="16 17">CNPSo 3448</strain>
    </source>
</reference>
<dbReference type="InterPro" id="IPR007895">
    <property type="entry name" value="MASE1"/>
</dbReference>
<dbReference type="InterPro" id="IPR036097">
    <property type="entry name" value="HisK_dim/P_sf"/>
</dbReference>
<evidence type="ECO:0000256" key="7">
    <source>
        <dbReference type="ARBA" id="ARBA00022692"/>
    </source>
</evidence>
<dbReference type="Gene3D" id="1.10.287.130">
    <property type="match status" value="1"/>
</dbReference>
<dbReference type="CDD" id="cd00156">
    <property type="entry name" value="REC"/>
    <property type="match status" value="1"/>
</dbReference>
<dbReference type="SUPFAM" id="SSF52172">
    <property type="entry name" value="CheY-like"/>
    <property type="match status" value="1"/>
</dbReference>
<dbReference type="InterPro" id="IPR005467">
    <property type="entry name" value="His_kinase_dom"/>
</dbReference>
<name>A0A4Y9L3W7_9BRAD</name>
<keyword evidence="8" id="KW-0418">Kinase</keyword>